<dbReference type="InterPro" id="IPR011989">
    <property type="entry name" value="ARM-like"/>
</dbReference>
<dbReference type="PANTHER" id="PTHR22849:SF158">
    <property type="entry name" value="U-BOX DOMAIN-CONTAINING PROTEIN"/>
    <property type="match status" value="1"/>
</dbReference>
<protein>
    <recommendedName>
        <fullName evidence="7 8">U-box domain-containing protein</fullName>
        <ecNumber evidence="7">2.3.2.27</ecNumber>
    </recommendedName>
    <alternativeName>
        <fullName evidence="7">RING-type E3 ubiquitin transferase PUB</fullName>
    </alternativeName>
</protein>
<dbReference type="OrthoDB" id="10064100at2759"/>
<dbReference type="UniPathway" id="UPA00143"/>
<dbReference type="GO" id="GO:0016567">
    <property type="term" value="P:protein ubiquitination"/>
    <property type="evidence" value="ECO:0007669"/>
    <property type="project" value="UniProtKB-UniRule"/>
</dbReference>
<evidence type="ECO:0000313" key="10">
    <source>
        <dbReference type="Proteomes" id="UP000224567"/>
    </source>
</evidence>
<comment type="pathway">
    <text evidence="3 7">Protein modification; protein ubiquitination.</text>
</comment>
<dbReference type="PANTHER" id="PTHR22849">
    <property type="entry name" value="WDSAM1 PROTEIN"/>
    <property type="match status" value="1"/>
</dbReference>
<evidence type="ECO:0000256" key="4">
    <source>
        <dbReference type="ARBA" id="ARBA00022679"/>
    </source>
</evidence>
<comment type="caution">
    <text evidence="9">The sequence shown here is derived from an EMBL/GenBank/DDBJ whole genome shotgun (WGS) entry which is preliminary data.</text>
</comment>
<name>A0A2G2VFF2_CAPBA</name>
<comment type="catalytic activity">
    <reaction evidence="1 7">
        <text>S-ubiquitinyl-[E2 ubiquitin-conjugating enzyme]-L-cysteine + [acceptor protein]-L-lysine = [E2 ubiquitin-conjugating enzyme]-L-cysteine + N(6)-ubiquitinyl-[acceptor protein]-L-lysine.</text>
        <dbReference type="EC" id="2.3.2.27"/>
    </reaction>
</comment>
<organism evidence="9 10">
    <name type="scientific">Capsicum baccatum</name>
    <name type="common">Peruvian pepper</name>
    <dbReference type="NCBI Taxonomy" id="33114"/>
    <lineage>
        <taxon>Eukaryota</taxon>
        <taxon>Viridiplantae</taxon>
        <taxon>Streptophyta</taxon>
        <taxon>Embryophyta</taxon>
        <taxon>Tracheophyta</taxon>
        <taxon>Spermatophyta</taxon>
        <taxon>Magnoliopsida</taxon>
        <taxon>eudicotyledons</taxon>
        <taxon>Gunneridae</taxon>
        <taxon>Pentapetalae</taxon>
        <taxon>asterids</taxon>
        <taxon>lamiids</taxon>
        <taxon>Solanales</taxon>
        <taxon>Solanaceae</taxon>
        <taxon>Solanoideae</taxon>
        <taxon>Capsiceae</taxon>
        <taxon>Capsicum</taxon>
    </lineage>
</organism>
<dbReference type="InterPro" id="IPR003613">
    <property type="entry name" value="Ubox_domain"/>
</dbReference>
<dbReference type="Gene3D" id="3.30.40.10">
    <property type="entry name" value="Zinc/RING finger domain, C3HC4 (zinc finger)"/>
    <property type="match status" value="1"/>
</dbReference>
<evidence type="ECO:0000256" key="1">
    <source>
        <dbReference type="ARBA" id="ARBA00000900"/>
    </source>
</evidence>
<dbReference type="InterPro" id="IPR058678">
    <property type="entry name" value="ARM_PUB"/>
</dbReference>
<dbReference type="InterPro" id="IPR045185">
    <property type="entry name" value="PUB22/23/24-like"/>
</dbReference>
<dbReference type="FunFam" id="3.30.40.10:FF:000502">
    <property type="entry name" value="RING-type E3 ubiquitin transferase"/>
    <property type="match status" value="1"/>
</dbReference>
<keyword evidence="10" id="KW-1185">Reference proteome</keyword>
<proteinExistence type="predicted"/>
<dbReference type="InterPro" id="IPR045210">
    <property type="entry name" value="RING-Ubox_PUB"/>
</dbReference>
<dbReference type="SMART" id="SM00504">
    <property type="entry name" value="Ubox"/>
    <property type="match status" value="1"/>
</dbReference>
<dbReference type="SUPFAM" id="SSF48371">
    <property type="entry name" value="ARM repeat"/>
    <property type="match status" value="1"/>
</dbReference>
<dbReference type="EMBL" id="MLFT02000012">
    <property type="protein sequence ID" value="PHT31725.1"/>
    <property type="molecule type" value="Genomic_DNA"/>
</dbReference>
<dbReference type="AlphaFoldDB" id="A0A2G2VFF2"/>
<dbReference type="EC" id="2.3.2.27" evidence="7"/>
<evidence type="ECO:0000256" key="3">
    <source>
        <dbReference type="ARBA" id="ARBA00004906"/>
    </source>
</evidence>
<dbReference type="SUPFAM" id="SSF57850">
    <property type="entry name" value="RING/U-box"/>
    <property type="match status" value="1"/>
</dbReference>
<feature type="domain" description="U-box" evidence="8">
    <location>
        <begin position="9"/>
        <end position="83"/>
    </location>
</feature>
<reference evidence="9 10" key="1">
    <citation type="journal article" date="2017" name="Genome Biol.">
        <title>New reference genome sequences of hot pepper reveal the massive evolution of plant disease-resistance genes by retroduplication.</title>
        <authorList>
            <person name="Kim S."/>
            <person name="Park J."/>
            <person name="Yeom S.I."/>
            <person name="Kim Y.M."/>
            <person name="Seo E."/>
            <person name="Kim K.T."/>
            <person name="Kim M.S."/>
            <person name="Lee J.M."/>
            <person name="Cheong K."/>
            <person name="Shin H.S."/>
            <person name="Kim S.B."/>
            <person name="Han K."/>
            <person name="Lee J."/>
            <person name="Park M."/>
            <person name="Lee H.A."/>
            <person name="Lee H.Y."/>
            <person name="Lee Y."/>
            <person name="Oh S."/>
            <person name="Lee J.H."/>
            <person name="Choi E."/>
            <person name="Choi E."/>
            <person name="Lee S.E."/>
            <person name="Jeon J."/>
            <person name="Kim H."/>
            <person name="Choi G."/>
            <person name="Song H."/>
            <person name="Lee J."/>
            <person name="Lee S.C."/>
            <person name="Kwon J.K."/>
            <person name="Lee H.Y."/>
            <person name="Koo N."/>
            <person name="Hong Y."/>
            <person name="Kim R.W."/>
            <person name="Kang W.H."/>
            <person name="Huh J.H."/>
            <person name="Kang B.C."/>
            <person name="Yang T.J."/>
            <person name="Lee Y.H."/>
            <person name="Bennetzen J.L."/>
            <person name="Choi D."/>
        </authorList>
    </citation>
    <scope>NUCLEOTIDE SEQUENCE [LARGE SCALE GENOMIC DNA]</scope>
    <source>
        <strain evidence="10">cv. PBC81</strain>
    </source>
</reference>
<evidence type="ECO:0000259" key="8">
    <source>
        <dbReference type="PROSITE" id="PS51698"/>
    </source>
</evidence>
<evidence type="ECO:0000256" key="2">
    <source>
        <dbReference type="ARBA" id="ARBA00003861"/>
    </source>
</evidence>
<reference evidence="10" key="2">
    <citation type="journal article" date="2017" name="J. Anim. Genet.">
        <title>Multiple reference genome sequences of hot pepper reveal the massive evolution of plant disease resistance genes by retroduplication.</title>
        <authorList>
            <person name="Kim S."/>
            <person name="Park J."/>
            <person name="Yeom S.-I."/>
            <person name="Kim Y.-M."/>
            <person name="Seo E."/>
            <person name="Kim K.-T."/>
            <person name="Kim M.-S."/>
            <person name="Lee J.M."/>
            <person name="Cheong K."/>
            <person name="Shin H.-S."/>
            <person name="Kim S.-B."/>
            <person name="Han K."/>
            <person name="Lee J."/>
            <person name="Park M."/>
            <person name="Lee H.-A."/>
            <person name="Lee H.-Y."/>
            <person name="Lee Y."/>
            <person name="Oh S."/>
            <person name="Lee J.H."/>
            <person name="Choi E."/>
            <person name="Choi E."/>
            <person name="Lee S.E."/>
            <person name="Jeon J."/>
            <person name="Kim H."/>
            <person name="Choi G."/>
            <person name="Song H."/>
            <person name="Lee J."/>
            <person name="Lee S.-C."/>
            <person name="Kwon J.-K."/>
            <person name="Lee H.-Y."/>
            <person name="Koo N."/>
            <person name="Hong Y."/>
            <person name="Kim R.W."/>
            <person name="Kang W.-H."/>
            <person name="Huh J.H."/>
            <person name="Kang B.-C."/>
            <person name="Yang T.-J."/>
            <person name="Lee Y.-H."/>
            <person name="Bennetzen J.L."/>
            <person name="Choi D."/>
        </authorList>
    </citation>
    <scope>NUCLEOTIDE SEQUENCE [LARGE SCALE GENOMIC DNA]</scope>
    <source>
        <strain evidence="10">cv. PBC81</strain>
    </source>
</reference>
<dbReference type="InterPro" id="IPR016024">
    <property type="entry name" value="ARM-type_fold"/>
</dbReference>
<keyword evidence="6 7" id="KW-0833">Ubl conjugation pathway</keyword>
<evidence type="ECO:0000256" key="7">
    <source>
        <dbReference type="RuleBase" id="RU369093"/>
    </source>
</evidence>
<dbReference type="PROSITE" id="PS51698">
    <property type="entry name" value="U_BOX"/>
    <property type="match status" value="1"/>
</dbReference>
<dbReference type="InterPro" id="IPR013083">
    <property type="entry name" value="Znf_RING/FYVE/PHD"/>
</dbReference>
<keyword evidence="5" id="KW-0677">Repeat</keyword>
<comment type="function">
    <text evidence="2 7">Functions as an E3 ubiquitin ligase.</text>
</comment>
<dbReference type="Gene3D" id="1.25.10.10">
    <property type="entry name" value="Leucine-rich Repeat Variant"/>
    <property type="match status" value="1"/>
</dbReference>
<dbReference type="Proteomes" id="UP000224567">
    <property type="component" value="Unassembled WGS sequence"/>
</dbReference>
<dbReference type="CDD" id="cd16664">
    <property type="entry name" value="RING-Ubox_PUB"/>
    <property type="match status" value="1"/>
</dbReference>
<dbReference type="GO" id="GO:0061630">
    <property type="term" value="F:ubiquitin protein ligase activity"/>
    <property type="evidence" value="ECO:0007669"/>
    <property type="project" value="UniProtKB-UniRule"/>
</dbReference>
<evidence type="ECO:0000256" key="5">
    <source>
        <dbReference type="ARBA" id="ARBA00022737"/>
    </source>
</evidence>
<dbReference type="Pfam" id="PF04564">
    <property type="entry name" value="U-box"/>
    <property type="match status" value="1"/>
</dbReference>
<gene>
    <name evidence="9" type="ORF">CQW23_28062</name>
</gene>
<evidence type="ECO:0000313" key="9">
    <source>
        <dbReference type="EMBL" id="PHT31725.1"/>
    </source>
</evidence>
<dbReference type="Pfam" id="PF25598">
    <property type="entry name" value="ARM_PUB"/>
    <property type="match status" value="1"/>
</dbReference>
<dbReference type="STRING" id="33114.A0A2G2VFF2"/>
<evidence type="ECO:0000256" key="6">
    <source>
        <dbReference type="ARBA" id="ARBA00022786"/>
    </source>
</evidence>
<accession>A0A2G2VFF2</accession>
<sequence>MRKDDLYITVPTFFRCPISLDVMKSPVSLCTGVTYDRSSIQRWLDSGNNTCPATMQVLQTKELVPNHTLQRLIQIWSDSVRTTHQNSSSDRVNHQQVRELIKQFVNDFRVHYSELEVNSDNLTKLLAFSGESQENLRFVASVAAESDFLGILTSFLVHNPGNLKVLEKIVPLWKMLLLERGSLPKMGKGNELYAVIISALKHGSLKLKLEMTKTLDFIISTNSEAKSSLSENSELYSVLLSFSTINTDWNTTLMEVSISCLISFAMIRRNRSKLVKAGAVKTVGKALSTAEIGTALTDKILRLLELTSTCKEGRMDLCNDGECIRALVMKILKVSNEATEHAVTILWSLCCLFRDHRAIDAVGKSNGMAKILLLLQSNCSPAVRQMAADLLKVFRVNSKGVSCLSTSYDTKTTHIMPF</sequence>
<keyword evidence="4 7" id="KW-0808">Transferase</keyword>